<dbReference type="GO" id="GO:0030150">
    <property type="term" value="P:protein import into mitochondrial matrix"/>
    <property type="evidence" value="ECO:0007669"/>
    <property type="project" value="TreeGrafter"/>
</dbReference>
<sequence length="227" mass="25047">MRISDIHHHTADSRSLYFLRKRKAATLDNTELLEALVPTQQQEQPHESVEMVTPIKKPDDIATFLEAHGCKNITSSLNLEPCSKKPWSGGGYGLTYRGAMENYYWINKDSKMRSRSSIGQLRLRGKTLPNPLPLVNKALALYQWKQDFASATQLCKEALALDDECGAAVDTLTRLSLQQGRVEEAIEMFTKHAKTGIPSATRVPEELSGYGRAVGCHGSGDAGAFLG</sequence>
<dbReference type="Gene3D" id="1.25.40.10">
    <property type="entry name" value="Tetratricopeptide repeat domain"/>
    <property type="match status" value="1"/>
</dbReference>
<dbReference type="Proteomes" id="UP000663853">
    <property type="component" value="Unassembled WGS sequence"/>
</dbReference>
<organism evidence="7 8">
    <name type="scientific">Rhizoctonia solani</name>
    <dbReference type="NCBI Taxonomy" id="456999"/>
    <lineage>
        <taxon>Eukaryota</taxon>
        <taxon>Fungi</taxon>
        <taxon>Dikarya</taxon>
        <taxon>Basidiomycota</taxon>
        <taxon>Agaricomycotina</taxon>
        <taxon>Agaricomycetes</taxon>
        <taxon>Cantharellales</taxon>
        <taxon>Ceratobasidiaceae</taxon>
        <taxon>Rhizoctonia</taxon>
    </lineage>
</organism>
<dbReference type="PANTHER" id="PTHR46208">
    <property type="entry name" value="MITOCHONDRIAL IMPORT RECEPTOR SUBUNIT TOM70"/>
    <property type="match status" value="1"/>
</dbReference>
<keyword evidence="6" id="KW-0472">Membrane</keyword>
<accession>A0A8H3CIV2</accession>
<comment type="caution">
    <text evidence="7">The sequence shown here is derived from an EMBL/GenBank/DDBJ whole genome shotgun (WGS) entry which is preliminary data.</text>
</comment>
<proteinExistence type="predicted"/>
<keyword evidence="4" id="KW-0802">TPR repeat</keyword>
<protein>
    <submittedName>
        <fullName evidence="7">Uncharacterized protein</fullName>
    </submittedName>
</protein>
<dbReference type="EMBL" id="CAJMXA010002660">
    <property type="protein sequence ID" value="CAE6485118.1"/>
    <property type="molecule type" value="Genomic_DNA"/>
</dbReference>
<evidence type="ECO:0000256" key="1">
    <source>
        <dbReference type="ARBA" id="ARBA00004370"/>
    </source>
</evidence>
<dbReference type="InterPro" id="IPR011990">
    <property type="entry name" value="TPR-like_helical_dom_sf"/>
</dbReference>
<dbReference type="GO" id="GO:0008320">
    <property type="term" value="F:protein transmembrane transporter activity"/>
    <property type="evidence" value="ECO:0007669"/>
    <property type="project" value="TreeGrafter"/>
</dbReference>
<evidence type="ECO:0000256" key="4">
    <source>
        <dbReference type="ARBA" id="ARBA00022803"/>
    </source>
</evidence>
<dbReference type="SUPFAM" id="SSF48452">
    <property type="entry name" value="TPR-like"/>
    <property type="match status" value="1"/>
</dbReference>
<gene>
    <name evidence="7" type="ORF">RDB_LOCUS94435</name>
</gene>
<evidence type="ECO:0000256" key="5">
    <source>
        <dbReference type="ARBA" id="ARBA00022989"/>
    </source>
</evidence>
<dbReference type="PANTHER" id="PTHR46208:SF1">
    <property type="entry name" value="MITOCHONDRIAL IMPORT RECEPTOR SUBUNIT TOM70"/>
    <property type="match status" value="1"/>
</dbReference>
<keyword evidence="2" id="KW-0812">Transmembrane</keyword>
<evidence type="ECO:0000256" key="3">
    <source>
        <dbReference type="ARBA" id="ARBA00022737"/>
    </source>
</evidence>
<evidence type="ECO:0000313" key="8">
    <source>
        <dbReference type="Proteomes" id="UP000663853"/>
    </source>
</evidence>
<evidence type="ECO:0000256" key="2">
    <source>
        <dbReference type="ARBA" id="ARBA00022692"/>
    </source>
</evidence>
<name>A0A8H3CIV2_9AGAM</name>
<dbReference type="GO" id="GO:0005741">
    <property type="term" value="C:mitochondrial outer membrane"/>
    <property type="evidence" value="ECO:0007669"/>
    <property type="project" value="TreeGrafter"/>
</dbReference>
<dbReference type="AlphaFoldDB" id="A0A8H3CIV2"/>
<reference evidence="7" key="1">
    <citation type="submission" date="2021-01" db="EMBL/GenBank/DDBJ databases">
        <authorList>
            <person name="Kaushik A."/>
        </authorList>
    </citation>
    <scope>NUCLEOTIDE SEQUENCE</scope>
    <source>
        <strain evidence="7">AG6-10EEA</strain>
    </source>
</reference>
<evidence type="ECO:0000256" key="6">
    <source>
        <dbReference type="ARBA" id="ARBA00023136"/>
    </source>
</evidence>
<dbReference type="GO" id="GO:0045039">
    <property type="term" value="P:protein insertion into mitochondrial inner membrane"/>
    <property type="evidence" value="ECO:0007669"/>
    <property type="project" value="TreeGrafter"/>
</dbReference>
<keyword evidence="3" id="KW-0677">Repeat</keyword>
<comment type="subcellular location">
    <subcellularLocation>
        <location evidence="1">Membrane</location>
    </subcellularLocation>
</comment>
<dbReference type="GO" id="GO:0030943">
    <property type="term" value="F:mitochondrion targeting sequence binding"/>
    <property type="evidence" value="ECO:0007669"/>
    <property type="project" value="TreeGrafter"/>
</dbReference>
<evidence type="ECO:0000313" key="7">
    <source>
        <dbReference type="EMBL" id="CAE6485118.1"/>
    </source>
</evidence>
<keyword evidence="5" id="KW-1133">Transmembrane helix</keyword>